<feature type="signal peptide" evidence="1">
    <location>
        <begin position="1"/>
        <end position="23"/>
    </location>
</feature>
<dbReference type="Proteomes" id="UP000663832">
    <property type="component" value="Unassembled WGS sequence"/>
</dbReference>
<dbReference type="Proteomes" id="UP000663877">
    <property type="component" value="Unassembled WGS sequence"/>
</dbReference>
<comment type="caution">
    <text evidence="2">The sequence shown here is derived from an EMBL/GenBank/DDBJ whole genome shotgun (WGS) entry which is preliminary data.</text>
</comment>
<organism evidence="2 5">
    <name type="scientific">Adineta steineri</name>
    <dbReference type="NCBI Taxonomy" id="433720"/>
    <lineage>
        <taxon>Eukaryota</taxon>
        <taxon>Metazoa</taxon>
        <taxon>Spiralia</taxon>
        <taxon>Gnathifera</taxon>
        <taxon>Rotifera</taxon>
        <taxon>Eurotatoria</taxon>
        <taxon>Bdelloidea</taxon>
        <taxon>Adinetida</taxon>
        <taxon>Adinetidae</taxon>
        <taxon>Adineta</taxon>
    </lineage>
</organism>
<dbReference type="EMBL" id="CAJNOM010000130">
    <property type="protein sequence ID" value="CAF1108063.1"/>
    <property type="molecule type" value="Genomic_DNA"/>
</dbReference>
<evidence type="ECO:0000313" key="5">
    <source>
        <dbReference type="Proteomes" id="UP000663877"/>
    </source>
</evidence>
<name>A0A814L6X1_9BILA</name>
<proteinExistence type="predicted"/>
<gene>
    <name evidence="2" type="ORF">BJG266_LOCUS19167</name>
    <name evidence="3" type="ORF">QVE165_LOCUS20682</name>
</gene>
<keyword evidence="4" id="KW-1185">Reference proteome</keyword>
<evidence type="ECO:0000313" key="3">
    <source>
        <dbReference type="EMBL" id="CAF1108063.1"/>
    </source>
</evidence>
<evidence type="ECO:0000313" key="4">
    <source>
        <dbReference type="Proteomes" id="UP000663832"/>
    </source>
</evidence>
<evidence type="ECO:0000313" key="2">
    <source>
        <dbReference type="EMBL" id="CAF1061043.1"/>
    </source>
</evidence>
<keyword evidence="1" id="KW-0732">Signal</keyword>
<dbReference type="AlphaFoldDB" id="A0A814L6X1"/>
<protein>
    <submittedName>
        <fullName evidence="2">Uncharacterized protein</fullName>
    </submittedName>
</protein>
<feature type="chain" id="PRO_5036410434" evidence="1">
    <location>
        <begin position="24"/>
        <end position="74"/>
    </location>
</feature>
<reference evidence="2" key="1">
    <citation type="submission" date="2021-02" db="EMBL/GenBank/DDBJ databases">
        <authorList>
            <person name="Nowell W R."/>
        </authorList>
    </citation>
    <scope>NUCLEOTIDE SEQUENCE</scope>
</reference>
<dbReference type="EMBL" id="CAJNOI010000101">
    <property type="protein sequence ID" value="CAF1061043.1"/>
    <property type="molecule type" value="Genomic_DNA"/>
</dbReference>
<evidence type="ECO:0000256" key="1">
    <source>
        <dbReference type="SAM" id="SignalP"/>
    </source>
</evidence>
<accession>A0A814L6X1</accession>
<sequence length="74" mass="8175">MLTKASTVCLAVFMLALATTCNGKSVKDFLARNFDDSDEESALVARSTPAYHSSSYIRYSRMCCDIQPCLKSQI</sequence>